<dbReference type="FunFam" id="3.40.20.10:FF:000034">
    <property type="entry name" value="protein flightless-1 homolog isoform X1"/>
    <property type="match status" value="1"/>
</dbReference>
<dbReference type="AlphaFoldDB" id="A0A9Q1C2Z0"/>
<dbReference type="PROSITE" id="PS51450">
    <property type="entry name" value="LRR"/>
    <property type="match status" value="2"/>
</dbReference>
<dbReference type="OrthoDB" id="20529at2759"/>
<evidence type="ECO:0000256" key="3">
    <source>
        <dbReference type="SAM" id="MobiDB-lite"/>
    </source>
</evidence>
<dbReference type="InterPro" id="IPR003591">
    <property type="entry name" value="Leu-rich_rpt_typical-subtyp"/>
</dbReference>
<dbReference type="CDD" id="cd11292">
    <property type="entry name" value="gelsolin_S3_like"/>
    <property type="match status" value="1"/>
</dbReference>
<dbReference type="GO" id="GO:0008154">
    <property type="term" value="P:actin polymerization or depolymerization"/>
    <property type="evidence" value="ECO:0007669"/>
    <property type="project" value="TreeGrafter"/>
</dbReference>
<dbReference type="GO" id="GO:0015629">
    <property type="term" value="C:actin cytoskeleton"/>
    <property type="evidence" value="ECO:0007669"/>
    <property type="project" value="TreeGrafter"/>
</dbReference>
<gene>
    <name evidence="6" type="ORF">HOLleu_17971</name>
</gene>
<reference evidence="6" key="1">
    <citation type="submission" date="2021-10" db="EMBL/GenBank/DDBJ databases">
        <title>Tropical sea cucumber genome reveals ecological adaptation and Cuvierian tubules defense mechanism.</title>
        <authorList>
            <person name="Chen T."/>
        </authorList>
    </citation>
    <scope>NUCLEOTIDE SEQUENCE</scope>
    <source>
        <strain evidence="6">Nanhai2018</strain>
        <tissue evidence="6">Muscle</tissue>
    </source>
</reference>
<sequence length="1236" mass="142353">MVAGSTYSERRNVKVLKYRPEFEIFNYKFLGELVEAPVNTVRETDLFPKTLGEMSGLRWLKLNKTNLAMLPDELSNLSKLEHLHMSRNNLIQIHGDLPVLSCLRTLNVSHNKIRASGIPNDIFALDDINVVDFSHNEFVSVPEDMEKAKSMLSLNLSNNKITEIPTQLFVQLTDLIYLSLSDNNLLTLPPQMRRLVNLQTLILNNNPLELAQLRQVVSMTQLRTLHLRNTQRNLENIPTSLEMCPLEDVDLSCNDLPKIPEAIFQLTKLKRLNVSSNCIELLESSVENLANLEVLNLARNKLKSLPQTIVKLVKLRKLVISSNEINFDGIPLGIGKLVCLEQFIASGNKLESVPEGLFRCPRLKKIALNSNELITIPETVHFITELENLDVRDNPNLVMPPKPMPQEKVTDYYNVDFSLSHQLRLVGATPPPQEGPPKVMGMSALAKEKNESSLKEDGTDDDEEPQLKGPKSWLDQLTRPQLDYSDYFTEDTGQLPGLTIWQIENFVPIEIEEALFGKFYDADCYIVLETTLDEQDNLHWQIYYWIGKSASLDKKACSAIHAVHLRNCLNANTRTIREEMGEESEEFLSLFEEKVMYIEGGTSSGFYSTEETQYILRMYRLCGNKKPHLESVPLEPQSLDPRYVFIIDNGMHILIWLMAEKINKMERKNEAQITMMYQSSETDEFWQLLGGCREDFQPEPWIEDFVPERPKLYTVGLGTGYLELPQVDLVKGKLKQSQLNTRNVYILDCNADLFVWIGRQSSRLVRAAALKLAQELCNMLTRPSNALVIRVLEGTEGAVFKSKFAGWDDVLAVDFTQRAEDLQKKLNIQQDTDKETLKTDLSALFMPRQPAMKKEESDLLMEEWNEDLDGMEAFVLEGKKFARLPPQELGHFYSGDCYVFLCRYWVPKEANEEEKEKEDNGEEEEEEEEEFQYTVYFWQGRDASQMGWLTFTFSLQKKFESLFGDKLEVIRLCQQQENLKFLSHFKKKFIIYRSKRKYGQQLEEPQEDLNPQLFHVRANGGNLCTRCVQVPPNTLWLNSEFCYIFMVPFNSEDLKGIVYSWGYSHQVISEGEEPENFWWVALPGKRTYETTADYMRESRLFRCSNEKGYYTVSEKCSDFCQDDLADDDVMILDTGTEVYMWVGPDSSDVERKLAFKSAQGMSELGAADMARLPVGKILPPLMVALLILAFIKVYVQHLKNKEHEKPRRLAAVKKGKETWKFIRCFHGWGKFRTAPR</sequence>
<keyword evidence="4" id="KW-0472">Membrane</keyword>
<evidence type="ECO:0000256" key="1">
    <source>
        <dbReference type="ARBA" id="ARBA00022614"/>
    </source>
</evidence>
<feature type="region of interest" description="Disordered" evidence="3">
    <location>
        <begin position="446"/>
        <end position="472"/>
    </location>
</feature>
<dbReference type="CDD" id="cd11291">
    <property type="entry name" value="gelsolin_S6_like"/>
    <property type="match status" value="1"/>
</dbReference>
<dbReference type="GO" id="GO:0051014">
    <property type="term" value="P:actin filament severing"/>
    <property type="evidence" value="ECO:0007669"/>
    <property type="project" value="TreeGrafter"/>
</dbReference>
<dbReference type="SMART" id="SM00364">
    <property type="entry name" value="LRR_BAC"/>
    <property type="match status" value="5"/>
</dbReference>
<evidence type="ECO:0000259" key="5">
    <source>
        <dbReference type="Pfam" id="PF00626"/>
    </source>
</evidence>
<evidence type="ECO:0000313" key="7">
    <source>
        <dbReference type="Proteomes" id="UP001152320"/>
    </source>
</evidence>
<feature type="domain" description="Gelsolin-like" evidence="5">
    <location>
        <begin position="1114"/>
        <end position="1162"/>
    </location>
</feature>
<dbReference type="InterPro" id="IPR001611">
    <property type="entry name" value="Leu-rich_rpt"/>
</dbReference>
<keyword evidence="4" id="KW-1133">Transmembrane helix</keyword>
<dbReference type="CDD" id="cd11280">
    <property type="entry name" value="gelsolin_like"/>
    <property type="match status" value="1"/>
</dbReference>
<dbReference type="GO" id="GO:0030239">
    <property type="term" value="P:myofibril assembly"/>
    <property type="evidence" value="ECO:0007669"/>
    <property type="project" value="TreeGrafter"/>
</dbReference>
<dbReference type="SUPFAM" id="SSF55753">
    <property type="entry name" value="Actin depolymerizing proteins"/>
    <property type="match status" value="6"/>
</dbReference>
<dbReference type="InterPro" id="IPR032675">
    <property type="entry name" value="LRR_dom_sf"/>
</dbReference>
<accession>A0A9Q1C2Z0</accession>
<dbReference type="Proteomes" id="UP001152320">
    <property type="component" value="Chromosome 8"/>
</dbReference>
<dbReference type="GO" id="GO:0005546">
    <property type="term" value="F:phosphatidylinositol-4,5-bisphosphate binding"/>
    <property type="evidence" value="ECO:0007669"/>
    <property type="project" value="TreeGrafter"/>
</dbReference>
<protein>
    <submittedName>
        <fullName evidence="6">Protein flightless-1-like</fullName>
    </submittedName>
</protein>
<dbReference type="SMART" id="SM00369">
    <property type="entry name" value="LRR_TYP"/>
    <property type="match status" value="8"/>
</dbReference>
<keyword evidence="1" id="KW-0433">Leucine-rich repeat</keyword>
<dbReference type="GO" id="GO:0051015">
    <property type="term" value="F:actin filament binding"/>
    <property type="evidence" value="ECO:0007669"/>
    <property type="project" value="InterPro"/>
</dbReference>
<dbReference type="SMART" id="SM00262">
    <property type="entry name" value="GEL"/>
    <property type="match status" value="6"/>
</dbReference>
<dbReference type="PANTHER" id="PTHR11977">
    <property type="entry name" value="VILLIN"/>
    <property type="match status" value="1"/>
</dbReference>
<name>A0A9Q1C2Z0_HOLLE</name>
<feature type="domain" description="Gelsolin-like" evidence="5">
    <location>
        <begin position="731"/>
        <end position="800"/>
    </location>
</feature>
<dbReference type="InterPro" id="IPR007122">
    <property type="entry name" value="Villin/Gelsolin"/>
</dbReference>
<feature type="compositionally biased region" description="Basic and acidic residues" evidence="3">
    <location>
        <begin position="446"/>
        <end position="457"/>
    </location>
</feature>
<dbReference type="GO" id="GO:0005737">
    <property type="term" value="C:cytoplasm"/>
    <property type="evidence" value="ECO:0007669"/>
    <property type="project" value="TreeGrafter"/>
</dbReference>
<dbReference type="Gene3D" id="3.80.10.10">
    <property type="entry name" value="Ribonuclease Inhibitor"/>
    <property type="match status" value="3"/>
</dbReference>
<organism evidence="6 7">
    <name type="scientific">Holothuria leucospilota</name>
    <name type="common">Black long sea cucumber</name>
    <name type="synonym">Mertensiothuria leucospilota</name>
    <dbReference type="NCBI Taxonomy" id="206669"/>
    <lineage>
        <taxon>Eukaryota</taxon>
        <taxon>Metazoa</taxon>
        <taxon>Echinodermata</taxon>
        <taxon>Eleutherozoa</taxon>
        <taxon>Echinozoa</taxon>
        <taxon>Holothuroidea</taxon>
        <taxon>Aspidochirotacea</taxon>
        <taxon>Aspidochirotida</taxon>
        <taxon>Holothuriidae</taxon>
        <taxon>Holothuria</taxon>
    </lineage>
</organism>
<keyword evidence="2" id="KW-0677">Repeat</keyword>
<comment type="caution">
    <text evidence="6">The sequence shown here is derived from an EMBL/GenBank/DDBJ whole genome shotgun (WGS) entry which is preliminary data.</text>
</comment>
<dbReference type="GO" id="GO:0051016">
    <property type="term" value="P:barbed-end actin filament capping"/>
    <property type="evidence" value="ECO:0007669"/>
    <property type="project" value="TreeGrafter"/>
</dbReference>
<dbReference type="CDD" id="cd11290">
    <property type="entry name" value="gelsolin_S1_like"/>
    <property type="match status" value="1"/>
</dbReference>
<evidence type="ECO:0000256" key="4">
    <source>
        <dbReference type="SAM" id="Phobius"/>
    </source>
</evidence>
<dbReference type="FunFam" id="3.40.20.10:FF:000020">
    <property type="entry name" value="protein flightless-1 homolog isoform X1"/>
    <property type="match status" value="1"/>
</dbReference>
<feature type="transmembrane region" description="Helical" evidence="4">
    <location>
        <begin position="1177"/>
        <end position="1195"/>
    </location>
</feature>
<dbReference type="Gene3D" id="3.40.20.10">
    <property type="entry name" value="Severin"/>
    <property type="match status" value="5"/>
</dbReference>
<evidence type="ECO:0000313" key="6">
    <source>
        <dbReference type="EMBL" id="KAJ8037209.1"/>
    </source>
</evidence>
<dbReference type="Pfam" id="PF00626">
    <property type="entry name" value="Gelsolin"/>
    <property type="match status" value="3"/>
</dbReference>
<proteinExistence type="predicted"/>
<dbReference type="PRINTS" id="PR00597">
    <property type="entry name" value="GELSOLIN"/>
</dbReference>
<dbReference type="InterPro" id="IPR029006">
    <property type="entry name" value="ADF-H/Gelsolin-like_dom_sf"/>
</dbReference>
<dbReference type="InterPro" id="IPR007123">
    <property type="entry name" value="Gelsolin-like_dom"/>
</dbReference>
<keyword evidence="4" id="KW-0812">Transmembrane</keyword>
<dbReference type="GO" id="GO:0005634">
    <property type="term" value="C:nucleus"/>
    <property type="evidence" value="ECO:0007669"/>
    <property type="project" value="TreeGrafter"/>
</dbReference>
<dbReference type="Pfam" id="PF13855">
    <property type="entry name" value="LRR_8"/>
    <property type="match status" value="2"/>
</dbReference>
<dbReference type="SUPFAM" id="SSF52058">
    <property type="entry name" value="L domain-like"/>
    <property type="match status" value="1"/>
</dbReference>
<dbReference type="EMBL" id="JAIZAY010000008">
    <property type="protein sequence ID" value="KAJ8037209.1"/>
    <property type="molecule type" value="Genomic_DNA"/>
</dbReference>
<evidence type="ECO:0000256" key="2">
    <source>
        <dbReference type="ARBA" id="ARBA00022737"/>
    </source>
</evidence>
<dbReference type="PANTHER" id="PTHR11977:SF51">
    <property type="entry name" value="PROTEIN FLIGHTLESS-1 HOMOLOG"/>
    <property type="match status" value="1"/>
</dbReference>
<feature type="domain" description="Gelsolin-like" evidence="5">
    <location>
        <begin position="508"/>
        <end position="588"/>
    </location>
</feature>
<keyword evidence="7" id="KW-1185">Reference proteome</keyword>